<reference evidence="2" key="1">
    <citation type="submission" date="2022-12" db="EMBL/GenBank/DDBJ databases">
        <authorList>
            <person name="Petersen C."/>
        </authorList>
    </citation>
    <scope>NUCLEOTIDE SEQUENCE</scope>
    <source>
        <strain evidence="2">IBT 15544</strain>
    </source>
</reference>
<evidence type="ECO:0000313" key="3">
    <source>
        <dbReference type="Proteomes" id="UP001150904"/>
    </source>
</evidence>
<dbReference type="OrthoDB" id="10554129at2759"/>
<feature type="compositionally biased region" description="Low complexity" evidence="1">
    <location>
        <begin position="559"/>
        <end position="572"/>
    </location>
</feature>
<feature type="region of interest" description="Disordered" evidence="1">
    <location>
        <begin position="367"/>
        <end position="387"/>
    </location>
</feature>
<gene>
    <name evidence="2" type="ORF">N7498_004422</name>
</gene>
<organism evidence="2 3">
    <name type="scientific">Penicillium cinerascens</name>
    <dbReference type="NCBI Taxonomy" id="70096"/>
    <lineage>
        <taxon>Eukaryota</taxon>
        <taxon>Fungi</taxon>
        <taxon>Dikarya</taxon>
        <taxon>Ascomycota</taxon>
        <taxon>Pezizomycotina</taxon>
        <taxon>Eurotiomycetes</taxon>
        <taxon>Eurotiomycetidae</taxon>
        <taxon>Eurotiales</taxon>
        <taxon>Aspergillaceae</taxon>
        <taxon>Penicillium</taxon>
    </lineage>
</organism>
<feature type="region of interest" description="Disordered" evidence="1">
    <location>
        <begin position="548"/>
        <end position="592"/>
    </location>
</feature>
<feature type="region of interest" description="Disordered" evidence="1">
    <location>
        <begin position="434"/>
        <end position="459"/>
    </location>
</feature>
<dbReference type="RefSeq" id="XP_058310946.1">
    <property type="nucleotide sequence ID" value="XM_058451484.1"/>
</dbReference>
<comment type="caution">
    <text evidence="2">The sequence shown here is derived from an EMBL/GenBank/DDBJ whole genome shotgun (WGS) entry which is preliminary data.</text>
</comment>
<evidence type="ECO:0000313" key="2">
    <source>
        <dbReference type="EMBL" id="KAJ5212776.1"/>
    </source>
</evidence>
<dbReference type="EMBL" id="JAPQKR010000008">
    <property type="protein sequence ID" value="KAJ5212776.1"/>
    <property type="molecule type" value="Genomic_DNA"/>
</dbReference>
<proteinExistence type="predicted"/>
<protein>
    <submittedName>
        <fullName evidence="2">Uncharacterized protein</fullName>
    </submittedName>
</protein>
<keyword evidence="3" id="KW-1185">Reference proteome</keyword>
<dbReference type="GeneID" id="83178785"/>
<evidence type="ECO:0000256" key="1">
    <source>
        <dbReference type="SAM" id="MobiDB-lite"/>
    </source>
</evidence>
<feature type="compositionally biased region" description="Polar residues" evidence="1">
    <location>
        <begin position="39"/>
        <end position="52"/>
    </location>
</feature>
<feature type="region of interest" description="Disordered" evidence="1">
    <location>
        <begin position="1"/>
        <end position="52"/>
    </location>
</feature>
<dbReference type="AlphaFoldDB" id="A0A9W9N429"/>
<accession>A0A9W9N429</accession>
<name>A0A9W9N429_9EURO</name>
<reference evidence="2" key="2">
    <citation type="journal article" date="2023" name="IMA Fungus">
        <title>Comparative genomic study of the Penicillium genus elucidates a diverse pangenome and 15 lateral gene transfer events.</title>
        <authorList>
            <person name="Petersen C."/>
            <person name="Sorensen T."/>
            <person name="Nielsen M.R."/>
            <person name="Sondergaard T.E."/>
            <person name="Sorensen J.L."/>
            <person name="Fitzpatrick D.A."/>
            <person name="Frisvad J.C."/>
            <person name="Nielsen K.L."/>
        </authorList>
    </citation>
    <scope>NUCLEOTIDE SEQUENCE</scope>
    <source>
        <strain evidence="2">IBT 15544</strain>
    </source>
</reference>
<sequence length="592" mass="65442">MTANRARKAAQQAAASRPVDPDEQAMNRSLPTAAVEPPTSRTGPLRTPSNLSRVSICTPEARQVARILERVFIEQLPSSLSTEEMSALVSHYRHGLRGTKKERGVLRNIIAIVLLNRRHPESVPDMVQDIENGHPEGDVESWTTQAILDELEVELAACRTLERLGHTPKAWYIPAIQIATSIEGTTAGQEILTSSLEDNSEETTTDTIQAEETRTVVLPMPPISRRCWLRTEGMVIPHEGDRVPYIGREPLLTQARKIPANGSVDSRGRALPSVENHPLTDLTPEEICMIAQVGNKATVEQYPNIFYPSTRAVWEIKPPYAWVLLEVREVDGERLFPLSRNRLEMVFPDYELVYQRKHLPAETREVGAVTRERGPSGRFSGEGKAARRKEKANLLRENFSTLRDQIDQLKTNVNTRIDHLDTNFNAQIDEALVGPTRTWPNPTVNRHRGMRDSGSNDTDLKQEDIDLLLPGRGGIRLDRSVMRPHQPYESPFDMLVGSSRQNPAATPSVVDVPVSAVEVPMPSTAFPTAPATSVVLTPQANLATPTARIQRSSGLAGQPIPRGPVAGRPAGGSSTCSRPPTASIRRRQHALK</sequence>
<dbReference type="Proteomes" id="UP001150904">
    <property type="component" value="Unassembled WGS sequence"/>
</dbReference>